<comment type="caution">
    <text evidence="1">The sequence shown here is derived from an EMBL/GenBank/DDBJ whole genome shotgun (WGS) entry which is preliminary data.</text>
</comment>
<reference evidence="2" key="1">
    <citation type="journal article" date="2023" name="G3 (Bethesda)">
        <title>Genome assembly and association tests identify interacting loci associated with vigor, precocity, and sex in interspecific pistachio rootstocks.</title>
        <authorList>
            <person name="Palmer W."/>
            <person name="Jacygrad E."/>
            <person name="Sagayaradj S."/>
            <person name="Cavanaugh K."/>
            <person name="Han R."/>
            <person name="Bertier L."/>
            <person name="Beede B."/>
            <person name="Kafkas S."/>
            <person name="Golino D."/>
            <person name="Preece J."/>
            <person name="Michelmore R."/>
        </authorList>
    </citation>
    <scope>NUCLEOTIDE SEQUENCE [LARGE SCALE GENOMIC DNA]</scope>
</reference>
<dbReference type="EMBL" id="CM047905">
    <property type="protein sequence ID" value="KAJ0088708.1"/>
    <property type="molecule type" value="Genomic_DNA"/>
</dbReference>
<proteinExistence type="predicted"/>
<organism evidence="1 2">
    <name type="scientific">Pistacia atlantica</name>
    <dbReference type="NCBI Taxonomy" id="434234"/>
    <lineage>
        <taxon>Eukaryota</taxon>
        <taxon>Viridiplantae</taxon>
        <taxon>Streptophyta</taxon>
        <taxon>Embryophyta</taxon>
        <taxon>Tracheophyta</taxon>
        <taxon>Spermatophyta</taxon>
        <taxon>Magnoliopsida</taxon>
        <taxon>eudicotyledons</taxon>
        <taxon>Gunneridae</taxon>
        <taxon>Pentapetalae</taxon>
        <taxon>rosids</taxon>
        <taxon>malvids</taxon>
        <taxon>Sapindales</taxon>
        <taxon>Anacardiaceae</taxon>
        <taxon>Pistacia</taxon>
    </lineage>
</organism>
<sequence>MAGGRKPILLGLFLVMVMGIAIYLRLWTIDYSVSSSDNELLRRQFDLANREAMDESAEWRYKYDREVDKVNKVFEGT</sequence>
<name>A0ACC1APY9_9ROSI</name>
<keyword evidence="2" id="KW-1185">Reference proteome</keyword>
<gene>
    <name evidence="1" type="ORF">Patl1_32099</name>
</gene>
<dbReference type="Proteomes" id="UP001164250">
    <property type="component" value="Chromosome 9"/>
</dbReference>
<evidence type="ECO:0000313" key="1">
    <source>
        <dbReference type="EMBL" id="KAJ0088708.1"/>
    </source>
</evidence>
<accession>A0ACC1APY9</accession>
<protein>
    <submittedName>
        <fullName evidence="1">Uncharacterized protein</fullName>
    </submittedName>
</protein>
<evidence type="ECO:0000313" key="2">
    <source>
        <dbReference type="Proteomes" id="UP001164250"/>
    </source>
</evidence>